<proteinExistence type="predicted"/>
<feature type="chain" id="PRO_5045832825" description="PorV/PorQ family protein" evidence="1">
    <location>
        <begin position="21"/>
        <end position="285"/>
    </location>
</feature>
<dbReference type="RefSeq" id="WP_187319891.1">
    <property type="nucleotide sequence ID" value="NZ_JACSCY010000008.1"/>
</dbReference>
<comment type="caution">
    <text evidence="2">The sequence shown here is derived from an EMBL/GenBank/DDBJ whole genome shotgun (WGS) entry which is preliminary data.</text>
</comment>
<evidence type="ECO:0008006" key="4">
    <source>
        <dbReference type="Google" id="ProtNLM"/>
    </source>
</evidence>
<reference evidence="2 3" key="1">
    <citation type="submission" date="2020-08" db="EMBL/GenBank/DDBJ databases">
        <title>Hymenobacter sp.</title>
        <authorList>
            <person name="Kim M.K."/>
        </authorList>
    </citation>
    <scope>NUCLEOTIDE SEQUENCE [LARGE SCALE GENOMIC DNA]</scope>
    <source>
        <strain evidence="2 3">BT507</strain>
    </source>
</reference>
<gene>
    <name evidence="2" type="ORF">H8B15_11790</name>
</gene>
<dbReference type="EMBL" id="JACSCY010000008">
    <property type="protein sequence ID" value="MBC6611611.1"/>
    <property type="molecule type" value="Genomic_DNA"/>
</dbReference>
<dbReference type="Gene3D" id="2.40.160.60">
    <property type="entry name" value="Outer membrane protein transport protein (OMPP1/FadL/TodX)"/>
    <property type="match status" value="1"/>
</dbReference>
<organism evidence="2 3">
    <name type="scientific">Hymenobacter citatus</name>
    <dbReference type="NCBI Taxonomy" id="2763506"/>
    <lineage>
        <taxon>Bacteria</taxon>
        <taxon>Pseudomonadati</taxon>
        <taxon>Bacteroidota</taxon>
        <taxon>Cytophagia</taxon>
        <taxon>Cytophagales</taxon>
        <taxon>Hymenobacteraceae</taxon>
        <taxon>Hymenobacter</taxon>
    </lineage>
</organism>
<evidence type="ECO:0000313" key="3">
    <source>
        <dbReference type="Proteomes" id="UP000622017"/>
    </source>
</evidence>
<sequence length="285" mass="30558">MEKRYPLFFCLFLLGWQALAQGNGPGIRGARAAALGYTSTTLHDVWAVGNNAAGLGQLTQPEVGFYAENRFLLPNFNTAALAVALPLGEVVEGRAKNGVVGFEAQRFGGKLYAEQRLGAAYGYRSGLVSVGARLDVLQVSIEGLGSRRALAVSLGGQAEVVPKKLVFGAYIYNLNQARLARYQDERVPTVLRAGLGYQPTDKVLLTVETEKDVDHDADFRAGLEYKALDALQVRAGFAALSEQTTGGVGFHTGQLRIDYAAAWQTALGLSQYLSVHVLLAKPGQP</sequence>
<protein>
    <recommendedName>
        <fullName evidence="4">PorV/PorQ family protein</fullName>
    </recommendedName>
</protein>
<keyword evidence="1" id="KW-0732">Signal</keyword>
<name>A0ABR7MKJ7_9BACT</name>
<accession>A0ABR7MKJ7</accession>
<feature type="signal peptide" evidence="1">
    <location>
        <begin position="1"/>
        <end position="20"/>
    </location>
</feature>
<evidence type="ECO:0000313" key="2">
    <source>
        <dbReference type="EMBL" id="MBC6611611.1"/>
    </source>
</evidence>
<dbReference type="Proteomes" id="UP000622017">
    <property type="component" value="Unassembled WGS sequence"/>
</dbReference>
<keyword evidence="3" id="KW-1185">Reference proteome</keyword>
<evidence type="ECO:0000256" key="1">
    <source>
        <dbReference type="SAM" id="SignalP"/>
    </source>
</evidence>